<protein>
    <submittedName>
        <fullName evidence="2">Uncharacterized protein</fullName>
    </submittedName>
</protein>
<feature type="region of interest" description="Disordered" evidence="1">
    <location>
        <begin position="345"/>
        <end position="423"/>
    </location>
</feature>
<accession>A0A919CFZ6</accession>
<dbReference type="RefSeq" id="WP_017575704.1">
    <property type="nucleotide sequence ID" value="NZ_BMXL01000004.1"/>
</dbReference>
<dbReference type="EMBL" id="BMXL01000004">
    <property type="protein sequence ID" value="GHD19733.1"/>
    <property type="molecule type" value="Genomic_DNA"/>
</dbReference>
<evidence type="ECO:0000313" key="3">
    <source>
        <dbReference type="Proteomes" id="UP000654947"/>
    </source>
</evidence>
<evidence type="ECO:0000256" key="1">
    <source>
        <dbReference type="SAM" id="MobiDB-lite"/>
    </source>
</evidence>
<organism evidence="2 3">
    <name type="scientific">Nocardiopsis kunsanensis</name>
    <dbReference type="NCBI Taxonomy" id="141693"/>
    <lineage>
        <taxon>Bacteria</taxon>
        <taxon>Bacillati</taxon>
        <taxon>Actinomycetota</taxon>
        <taxon>Actinomycetes</taxon>
        <taxon>Streptosporangiales</taxon>
        <taxon>Nocardiopsidaceae</taxon>
        <taxon>Nocardiopsis</taxon>
    </lineage>
</organism>
<dbReference type="Proteomes" id="UP000654947">
    <property type="component" value="Unassembled WGS sequence"/>
</dbReference>
<sequence>MVEQFRTAFQQLIDASVAADPHTFPNAVHHVHTQATHVPTHERELALEALTTLLHTTHLAPGITADLTVLAGALVELGTDPGPTGPHILHLLHTVGQDALTFLHAWNHTGGGTPPAPDHTTADAETRVATHLGPHTAPTATMSWWTLGRHTLAARTMLSEPGVRAHIRRDPALHANLMALANQLSPHLTDFDDIRALLRMSEATSALVLHRTTGRAFRILFDGIGDNFQLHTLLADALLGEQGQGLNGPEPDPRWVTSFRDGPTDPDAPTVWGWWNLIAHDGTRVWNEGVPAEIPTVEGERLLVLDPQPSPRSWNAGRRHPHVHGWLIVDSELDPTEADLWWKHTTPAETDPPHQDQPEHTPLPVTTPAPETAPQPQTDHAPQDEPAPQPTEPGRRRAHPALGLPPLPPEVSRSHSWGPTWRH</sequence>
<name>A0A919CFZ6_9ACTN</name>
<keyword evidence="3" id="KW-1185">Reference proteome</keyword>
<proteinExistence type="predicted"/>
<evidence type="ECO:0000313" key="2">
    <source>
        <dbReference type="EMBL" id="GHD19733.1"/>
    </source>
</evidence>
<dbReference type="AlphaFoldDB" id="A0A919CFZ6"/>
<gene>
    <name evidence="2" type="ORF">GCM10007147_10910</name>
</gene>
<reference evidence="2 3" key="1">
    <citation type="journal article" date="2014" name="Int. J. Syst. Evol. Microbiol.">
        <title>Complete genome sequence of Corynebacterium casei LMG S-19264T (=DSM 44701T), isolated from a smear-ripened cheese.</title>
        <authorList>
            <consortium name="US DOE Joint Genome Institute (JGI-PGF)"/>
            <person name="Walter F."/>
            <person name="Albersmeier A."/>
            <person name="Kalinowski J."/>
            <person name="Ruckert C."/>
        </authorList>
    </citation>
    <scope>NUCLEOTIDE SEQUENCE [LARGE SCALE GENOMIC DNA]</scope>
    <source>
        <strain evidence="2 3">KCTC 19473</strain>
    </source>
</reference>
<comment type="caution">
    <text evidence="2">The sequence shown here is derived from an EMBL/GenBank/DDBJ whole genome shotgun (WGS) entry which is preliminary data.</text>
</comment>